<evidence type="ECO:0000259" key="4">
    <source>
        <dbReference type="PROSITE" id="PS50949"/>
    </source>
</evidence>
<dbReference type="Pfam" id="PF07729">
    <property type="entry name" value="FCD"/>
    <property type="match status" value="1"/>
</dbReference>
<keyword evidence="2" id="KW-0238">DNA-binding</keyword>
<protein>
    <submittedName>
        <fullName evidence="5">GntR family transcriptional regulator</fullName>
    </submittedName>
</protein>
<dbReference type="Pfam" id="PF00392">
    <property type="entry name" value="GntR"/>
    <property type="match status" value="1"/>
</dbReference>
<evidence type="ECO:0000313" key="5">
    <source>
        <dbReference type="EMBL" id="TJZ90622.1"/>
    </source>
</evidence>
<evidence type="ECO:0000313" key="6">
    <source>
        <dbReference type="Proteomes" id="UP000309747"/>
    </source>
</evidence>
<dbReference type="PROSITE" id="PS50949">
    <property type="entry name" value="HTH_GNTR"/>
    <property type="match status" value="1"/>
</dbReference>
<keyword evidence="3" id="KW-0804">Transcription</keyword>
<keyword evidence="6" id="KW-1185">Reference proteome</keyword>
<proteinExistence type="predicted"/>
<dbReference type="InterPro" id="IPR011711">
    <property type="entry name" value="GntR_C"/>
</dbReference>
<evidence type="ECO:0000256" key="1">
    <source>
        <dbReference type="ARBA" id="ARBA00023015"/>
    </source>
</evidence>
<dbReference type="RefSeq" id="WP_136886834.1">
    <property type="nucleotide sequence ID" value="NZ_SUNI01000015.1"/>
</dbReference>
<dbReference type="InterPro" id="IPR008920">
    <property type="entry name" value="TF_FadR/GntR_C"/>
</dbReference>
<dbReference type="SUPFAM" id="SSF46785">
    <property type="entry name" value="Winged helix' DNA-binding domain"/>
    <property type="match status" value="1"/>
</dbReference>
<gene>
    <name evidence="5" type="ORF">FA743_14605</name>
</gene>
<dbReference type="Gene3D" id="1.10.10.10">
    <property type="entry name" value="Winged helix-like DNA-binding domain superfamily/Winged helix DNA-binding domain"/>
    <property type="match status" value="1"/>
</dbReference>
<dbReference type="SUPFAM" id="SSF48008">
    <property type="entry name" value="GntR ligand-binding domain-like"/>
    <property type="match status" value="1"/>
</dbReference>
<reference evidence="5 6" key="1">
    <citation type="submission" date="2019-04" db="EMBL/GenBank/DDBJ databases">
        <authorList>
            <person name="Li J."/>
        </authorList>
    </citation>
    <scope>NUCLEOTIDE SEQUENCE [LARGE SCALE GENOMIC DNA]</scope>
    <source>
        <strain evidence="5 6">KCTC 42687</strain>
    </source>
</reference>
<dbReference type="InterPro" id="IPR000524">
    <property type="entry name" value="Tscrpt_reg_HTH_GntR"/>
</dbReference>
<dbReference type="GO" id="GO:0003700">
    <property type="term" value="F:DNA-binding transcription factor activity"/>
    <property type="evidence" value="ECO:0007669"/>
    <property type="project" value="InterPro"/>
</dbReference>
<accession>A0A4U0R8K5</accession>
<organism evidence="5 6">
    <name type="scientific">Paracoccus gahaiensis</name>
    <dbReference type="NCBI Taxonomy" id="1706839"/>
    <lineage>
        <taxon>Bacteria</taxon>
        <taxon>Pseudomonadati</taxon>
        <taxon>Pseudomonadota</taxon>
        <taxon>Alphaproteobacteria</taxon>
        <taxon>Rhodobacterales</taxon>
        <taxon>Paracoccaceae</taxon>
        <taxon>Paracoccus</taxon>
    </lineage>
</organism>
<dbReference type="Gene3D" id="1.20.120.530">
    <property type="entry name" value="GntR ligand-binding domain-like"/>
    <property type="match status" value="1"/>
</dbReference>
<dbReference type="SMART" id="SM00345">
    <property type="entry name" value="HTH_GNTR"/>
    <property type="match status" value="1"/>
</dbReference>
<comment type="caution">
    <text evidence="5">The sequence shown here is derived from an EMBL/GenBank/DDBJ whole genome shotgun (WGS) entry which is preliminary data.</text>
</comment>
<evidence type="ECO:0000256" key="2">
    <source>
        <dbReference type="ARBA" id="ARBA00023125"/>
    </source>
</evidence>
<dbReference type="GO" id="GO:0003677">
    <property type="term" value="F:DNA binding"/>
    <property type="evidence" value="ECO:0007669"/>
    <property type="project" value="UniProtKB-KW"/>
</dbReference>
<dbReference type="Proteomes" id="UP000309747">
    <property type="component" value="Unassembled WGS sequence"/>
</dbReference>
<feature type="domain" description="HTH gntR-type" evidence="4">
    <location>
        <begin position="21"/>
        <end position="88"/>
    </location>
</feature>
<evidence type="ECO:0000256" key="3">
    <source>
        <dbReference type="ARBA" id="ARBA00023163"/>
    </source>
</evidence>
<dbReference type="InterPro" id="IPR036388">
    <property type="entry name" value="WH-like_DNA-bd_sf"/>
</dbReference>
<sequence>MSKAREIPAGLSRTGEIAGHGNVASQLYDDLRRRIISLDLPPGTVLLRAELAAEYGVSQTPLREALQRIEQDGLLHVHPQSKTVVSKIDIAQIYEAHFMRVALETEVVRHLAHQSSKETMADAMAIIRMQEAIADDQDQLRTFQELDDSFHRALFGGVGHQRLHQLINARSGHLSRMRKMQPHDDRKIRHILDGHKSIVAAILSEDEDKAMAAMRAHLSETVTNAPQLRDKHRDFFT</sequence>
<dbReference type="OrthoDB" id="8638122at2"/>
<keyword evidence="1" id="KW-0805">Transcription regulation</keyword>
<dbReference type="SMART" id="SM00895">
    <property type="entry name" value="FCD"/>
    <property type="match status" value="1"/>
</dbReference>
<name>A0A4U0R8K5_9RHOB</name>
<dbReference type="AlphaFoldDB" id="A0A4U0R8K5"/>
<dbReference type="EMBL" id="SUNI01000015">
    <property type="protein sequence ID" value="TJZ90622.1"/>
    <property type="molecule type" value="Genomic_DNA"/>
</dbReference>
<dbReference type="InterPro" id="IPR036390">
    <property type="entry name" value="WH_DNA-bd_sf"/>
</dbReference>
<dbReference type="CDD" id="cd07377">
    <property type="entry name" value="WHTH_GntR"/>
    <property type="match status" value="1"/>
</dbReference>
<dbReference type="PANTHER" id="PTHR43537:SF45">
    <property type="entry name" value="GNTR FAMILY REGULATORY PROTEIN"/>
    <property type="match status" value="1"/>
</dbReference>
<dbReference type="PANTHER" id="PTHR43537">
    <property type="entry name" value="TRANSCRIPTIONAL REGULATOR, GNTR FAMILY"/>
    <property type="match status" value="1"/>
</dbReference>